<dbReference type="HOGENOM" id="CLU_2930187_0_0_2"/>
<protein>
    <submittedName>
        <fullName evidence="2">Uncharacterized protein</fullName>
    </submittedName>
</protein>
<gene>
    <name evidence="2" type="ordered locus">Hqrw_4024</name>
</gene>
<accession>G0LFJ0</accession>
<dbReference type="Proteomes" id="UP000007954">
    <property type="component" value="Chromosome"/>
</dbReference>
<feature type="compositionally biased region" description="Basic and acidic residues" evidence="1">
    <location>
        <begin position="39"/>
        <end position="60"/>
    </location>
</feature>
<dbReference type="OrthoDB" id="204292at2157"/>
<sequence>MSYELPTPPANLPTKIVNTLNESGPEQLRHVGTYAETLAEDKKREERPEEIQTNKMEEVQ</sequence>
<dbReference type="AlphaFoldDB" id="G0LFJ0"/>
<evidence type="ECO:0000256" key="1">
    <source>
        <dbReference type="SAM" id="MobiDB-lite"/>
    </source>
</evidence>
<name>G0LFJ0_HALWC</name>
<evidence type="ECO:0000313" key="3">
    <source>
        <dbReference type="Proteomes" id="UP000007954"/>
    </source>
</evidence>
<proteinExistence type="predicted"/>
<reference evidence="2 3" key="1">
    <citation type="journal article" date="2011" name="PLoS ONE">
        <title>Haloquadratum walsbyi: limited diversity in a global pond.</title>
        <authorList>
            <person name="Dyall-Smith M."/>
            <person name="Pfeiffer F."/>
            <person name="Klee K."/>
            <person name="Palm P."/>
            <person name="Gross K."/>
            <person name="Schuster S.C."/>
            <person name="Rampp M."/>
            <person name="Oesterhelt D."/>
        </authorList>
    </citation>
    <scope>NUCLEOTIDE SEQUENCE [LARGE SCALE GENOMIC DNA]</scope>
    <source>
        <strain evidence="3">DSM 16854 / JCM 12705 / C23</strain>
    </source>
</reference>
<dbReference type="KEGG" id="hwc:Hqrw_4024"/>
<evidence type="ECO:0000313" key="2">
    <source>
        <dbReference type="EMBL" id="CCC41753.1"/>
    </source>
</evidence>
<organism evidence="2 3">
    <name type="scientific">Haloquadratum walsbyi (strain DSM 16854 / JCM 12705 / C23)</name>
    <dbReference type="NCBI Taxonomy" id="768065"/>
    <lineage>
        <taxon>Archaea</taxon>
        <taxon>Methanobacteriati</taxon>
        <taxon>Methanobacteriota</taxon>
        <taxon>Stenosarchaea group</taxon>
        <taxon>Halobacteria</taxon>
        <taxon>Halobacteriales</taxon>
        <taxon>Haloferacaceae</taxon>
        <taxon>Haloquadratum</taxon>
    </lineage>
</organism>
<feature type="region of interest" description="Disordered" evidence="1">
    <location>
        <begin position="37"/>
        <end position="60"/>
    </location>
</feature>
<dbReference type="EMBL" id="FR746099">
    <property type="protein sequence ID" value="CCC41753.1"/>
    <property type="molecule type" value="Genomic_DNA"/>
</dbReference>